<evidence type="ECO:0000256" key="7">
    <source>
        <dbReference type="ARBA" id="ARBA00040167"/>
    </source>
</evidence>
<gene>
    <name evidence="12" type="ORF">QQX02_10685</name>
</gene>
<dbReference type="InterPro" id="IPR036108">
    <property type="entry name" value="4pyrrol_syn_uPrphyn_synt_sf"/>
</dbReference>
<dbReference type="Proteomes" id="UP001172708">
    <property type="component" value="Unassembled WGS sequence"/>
</dbReference>
<comment type="caution">
    <text evidence="12">The sequence shown here is derived from an EMBL/GenBank/DDBJ whole genome shotgun (WGS) entry which is preliminary data.</text>
</comment>
<protein>
    <recommendedName>
        <fullName evidence="7 9">Uroporphyrinogen-III synthase</fullName>
        <ecNumber evidence="3 9">4.2.1.75</ecNumber>
    </recommendedName>
</protein>
<feature type="region of interest" description="Disordered" evidence="10">
    <location>
        <begin position="261"/>
        <end position="340"/>
    </location>
</feature>
<organism evidence="12 13">
    <name type="scientific">Demequina muriae</name>
    <dbReference type="NCBI Taxonomy" id="3051664"/>
    <lineage>
        <taxon>Bacteria</taxon>
        <taxon>Bacillati</taxon>
        <taxon>Actinomycetota</taxon>
        <taxon>Actinomycetes</taxon>
        <taxon>Micrococcales</taxon>
        <taxon>Demequinaceae</taxon>
        <taxon>Demequina</taxon>
    </lineage>
</organism>
<reference evidence="12" key="1">
    <citation type="submission" date="2023-06" db="EMBL/GenBank/DDBJ databases">
        <title>Egi l300058.</title>
        <authorList>
            <person name="Gao L."/>
            <person name="Fang B.-Z."/>
            <person name="Li W.-J."/>
        </authorList>
    </citation>
    <scope>NUCLEOTIDE SEQUENCE</scope>
    <source>
        <strain evidence="12">EGI L300058</strain>
    </source>
</reference>
<feature type="compositionally biased region" description="Acidic residues" evidence="10">
    <location>
        <begin position="311"/>
        <end position="340"/>
    </location>
</feature>
<evidence type="ECO:0000256" key="6">
    <source>
        <dbReference type="ARBA" id="ARBA00037589"/>
    </source>
</evidence>
<dbReference type="GO" id="GO:0004852">
    <property type="term" value="F:uroporphyrinogen-III synthase activity"/>
    <property type="evidence" value="ECO:0007669"/>
    <property type="project" value="UniProtKB-EC"/>
</dbReference>
<feature type="domain" description="Tetrapyrrole biosynthesis uroporphyrinogen III synthase" evidence="11">
    <location>
        <begin position="22"/>
        <end position="246"/>
    </location>
</feature>
<sequence length="340" mass="35717">MDLTALRGRRLLVPVTAQRRHLAQRLAQAGAIVEEAEFIAIAPAEDQDALEEATLAWCSGDYDWLAVTSRNALRAMERIASARGMSLAAPLPDAKVATVGEATRAVCESLGLDVTLVPSGRQNARGIVEEFPDGPGRVLAPLGNLAAPVLPRGLERKGWQVHGVEAYRTIDGPGVGRATREELEAGEFDAVLLTSGSVAERFAASVPHLPEHTMVVAIGDMTAASARAAGLTVSAVATAPSYDGIVAGLLEALDPDVAEAYDDEDASEAVDGDSDSEVEQDGAERSGHDEDHSDSDVSEEQVTESVATETDATEDTVTEHDEADDEQDVDDAPAEDDGAR</sequence>
<name>A0ABT8GIX5_9MICO</name>
<comment type="catalytic activity">
    <reaction evidence="8 9">
        <text>hydroxymethylbilane = uroporphyrinogen III + H2O</text>
        <dbReference type="Rhea" id="RHEA:18965"/>
        <dbReference type="ChEBI" id="CHEBI:15377"/>
        <dbReference type="ChEBI" id="CHEBI:57308"/>
        <dbReference type="ChEBI" id="CHEBI:57845"/>
        <dbReference type="EC" id="4.2.1.75"/>
    </reaction>
</comment>
<proteinExistence type="inferred from homology"/>
<dbReference type="SUPFAM" id="SSF69618">
    <property type="entry name" value="HemD-like"/>
    <property type="match status" value="1"/>
</dbReference>
<evidence type="ECO:0000256" key="1">
    <source>
        <dbReference type="ARBA" id="ARBA00004772"/>
    </source>
</evidence>
<evidence type="ECO:0000256" key="3">
    <source>
        <dbReference type="ARBA" id="ARBA00013109"/>
    </source>
</evidence>
<accession>A0ABT8GIX5</accession>
<comment type="similarity">
    <text evidence="2 9">Belongs to the uroporphyrinogen-III synthase family.</text>
</comment>
<evidence type="ECO:0000313" key="13">
    <source>
        <dbReference type="Proteomes" id="UP001172708"/>
    </source>
</evidence>
<dbReference type="PANTHER" id="PTHR38042:SF1">
    <property type="entry name" value="UROPORPHYRINOGEN-III SYNTHASE, CHLOROPLASTIC"/>
    <property type="match status" value="1"/>
</dbReference>
<evidence type="ECO:0000259" key="11">
    <source>
        <dbReference type="Pfam" id="PF02602"/>
    </source>
</evidence>
<keyword evidence="4 9" id="KW-0456">Lyase</keyword>
<feature type="compositionally biased region" description="Basic and acidic residues" evidence="10">
    <location>
        <begin position="282"/>
        <end position="295"/>
    </location>
</feature>
<dbReference type="Pfam" id="PF02602">
    <property type="entry name" value="HEM4"/>
    <property type="match status" value="1"/>
</dbReference>
<keyword evidence="13" id="KW-1185">Reference proteome</keyword>
<dbReference type="PANTHER" id="PTHR38042">
    <property type="entry name" value="UROPORPHYRINOGEN-III SYNTHASE, CHLOROPLASTIC"/>
    <property type="match status" value="1"/>
</dbReference>
<keyword evidence="5 9" id="KW-0627">Porphyrin biosynthesis</keyword>
<evidence type="ECO:0000313" key="12">
    <source>
        <dbReference type="EMBL" id="MDN4481390.1"/>
    </source>
</evidence>
<dbReference type="EMBL" id="JAUHQA010000001">
    <property type="protein sequence ID" value="MDN4481390.1"/>
    <property type="molecule type" value="Genomic_DNA"/>
</dbReference>
<evidence type="ECO:0000256" key="9">
    <source>
        <dbReference type="RuleBase" id="RU366031"/>
    </source>
</evidence>
<evidence type="ECO:0000256" key="8">
    <source>
        <dbReference type="ARBA" id="ARBA00048617"/>
    </source>
</evidence>
<feature type="compositionally biased region" description="Acidic residues" evidence="10">
    <location>
        <begin position="261"/>
        <end position="281"/>
    </location>
</feature>
<dbReference type="CDD" id="cd06578">
    <property type="entry name" value="HemD"/>
    <property type="match status" value="1"/>
</dbReference>
<dbReference type="EC" id="4.2.1.75" evidence="3 9"/>
<comment type="pathway">
    <text evidence="1 9">Porphyrin-containing compound metabolism; protoporphyrin-IX biosynthesis; coproporphyrinogen-III from 5-aminolevulinate: step 3/4.</text>
</comment>
<comment type="function">
    <text evidence="6 9">Catalyzes cyclization of the linear tetrapyrrole, hydroxymethylbilane, to the macrocyclic uroporphyrinogen III.</text>
</comment>
<evidence type="ECO:0000256" key="2">
    <source>
        <dbReference type="ARBA" id="ARBA00008133"/>
    </source>
</evidence>
<evidence type="ECO:0000256" key="5">
    <source>
        <dbReference type="ARBA" id="ARBA00023244"/>
    </source>
</evidence>
<evidence type="ECO:0000256" key="10">
    <source>
        <dbReference type="SAM" id="MobiDB-lite"/>
    </source>
</evidence>
<dbReference type="RefSeq" id="WP_301142998.1">
    <property type="nucleotide sequence ID" value="NZ_JAUHQA010000001.1"/>
</dbReference>
<evidence type="ECO:0000256" key="4">
    <source>
        <dbReference type="ARBA" id="ARBA00023239"/>
    </source>
</evidence>
<dbReference type="Gene3D" id="3.40.50.10090">
    <property type="match status" value="2"/>
</dbReference>
<dbReference type="InterPro" id="IPR003754">
    <property type="entry name" value="4pyrrol_synth_uPrphyn_synth"/>
</dbReference>
<dbReference type="InterPro" id="IPR039793">
    <property type="entry name" value="UROS/Hem4"/>
</dbReference>